<dbReference type="InterPro" id="IPR011333">
    <property type="entry name" value="SKP1/BTB/POZ_sf"/>
</dbReference>
<keyword evidence="3" id="KW-1133">Transmembrane helix</keyword>
<dbReference type="EMBL" id="JASSZA010000023">
    <property type="protein sequence ID" value="KAK2083504.1"/>
    <property type="molecule type" value="Genomic_DNA"/>
</dbReference>
<evidence type="ECO:0000313" key="6">
    <source>
        <dbReference type="Proteomes" id="UP001266305"/>
    </source>
</evidence>
<proteinExistence type="predicted"/>
<evidence type="ECO:0000256" key="2">
    <source>
        <dbReference type="ARBA" id="ARBA00022737"/>
    </source>
</evidence>
<keyword evidence="3" id="KW-0812">Transmembrane</keyword>
<comment type="caution">
    <text evidence="5">The sequence shown here is derived from an EMBL/GenBank/DDBJ whole genome shotgun (WGS) entry which is preliminary data.</text>
</comment>
<name>A0ABQ9TFK2_SAGOE</name>
<dbReference type="PANTHER" id="PTHR45632">
    <property type="entry name" value="LD33804P"/>
    <property type="match status" value="1"/>
</dbReference>
<feature type="transmembrane region" description="Helical" evidence="3">
    <location>
        <begin position="128"/>
        <end position="147"/>
    </location>
</feature>
<accession>A0ABQ9TFK2</accession>
<evidence type="ECO:0000313" key="5">
    <source>
        <dbReference type="EMBL" id="KAK2083504.1"/>
    </source>
</evidence>
<evidence type="ECO:0000256" key="3">
    <source>
        <dbReference type="SAM" id="Phobius"/>
    </source>
</evidence>
<evidence type="ECO:0000259" key="4">
    <source>
        <dbReference type="PROSITE" id="PS50097"/>
    </source>
</evidence>
<keyword evidence="1" id="KW-0880">Kelch repeat</keyword>
<keyword evidence="6" id="KW-1185">Reference proteome</keyword>
<organism evidence="5 6">
    <name type="scientific">Saguinus oedipus</name>
    <name type="common">Cotton-top tamarin</name>
    <name type="synonym">Oedipomidas oedipus</name>
    <dbReference type="NCBI Taxonomy" id="9490"/>
    <lineage>
        <taxon>Eukaryota</taxon>
        <taxon>Metazoa</taxon>
        <taxon>Chordata</taxon>
        <taxon>Craniata</taxon>
        <taxon>Vertebrata</taxon>
        <taxon>Euteleostomi</taxon>
        <taxon>Mammalia</taxon>
        <taxon>Eutheria</taxon>
        <taxon>Euarchontoglires</taxon>
        <taxon>Primates</taxon>
        <taxon>Haplorrhini</taxon>
        <taxon>Platyrrhini</taxon>
        <taxon>Cebidae</taxon>
        <taxon>Callitrichinae</taxon>
        <taxon>Saguinus</taxon>
    </lineage>
</organism>
<dbReference type="InterPro" id="IPR000210">
    <property type="entry name" value="BTB/POZ_dom"/>
</dbReference>
<protein>
    <submittedName>
        <fullName evidence="5">Kelch-like protein 4</fullName>
    </submittedName>
</protein>
<dbReference type="Gene3D" id="3.30.710.10">
    <property type="entry name" value="Potassium Channel Kv1.1, Chain A"/>
    <property type="match status" value="1"/>
</dbReference>
<keyword evidence="3" id="KW-0472">Membrane</keyword>
<dbReference type="PANTHER" id="PTHR45632:SF3">
    <property type="entry name" value="KELCH-LIKE PROTEIN 32"/>
    <property type="match status" value="1"/>
</dbReference>
<reference evidence="5 6" key="1">
    <citation type="submission" date="2023-05" db="EMBL/GenBank/DDBJ databases">
        <title>B98-5 Cell Line De Novo Hybrid Assembly: An Optical Mapping Approach.</title>
        <authorList>
            <person name="Kananen K."/>
            <person name="Auerbach J.A."/>
            <person name="Kautto E."/>
            <person name="Blachly J.S."/>
        </authorList>
    </citation>
    <scope>NUCLEOTIDE SEQUENCE [LARGE SCALE GENOMIC DNA]</scope>
    <source>
        <strain evidence="5">B95-8</strain>
        <tissue evidence="5">Cell line</tissue>
    </source>
</reference>
<sequence>MNTRSEEQFHVINHAEQTLRKMENYLKEKQLCDVLLIAGHLRIPAHRQVFLGIQNGFRVGQLEIRDKELNLEKISDGKYSTNTPSKQDQLVLSAVSDYFAAMFTNDVLEAKQEEVRMEGVDPNALNSLVQYAYTVSSVVAILLLLLYR</sequence>
<keyword evidence="2" id="KW-0677">Repeat</keyword>
<dbReference type="Pfam" id="PF00651">
    <property type="entry name" value="BTB"/>
    <property type="match status" value="1"/>
</dbReference>
<evidence type="ECO:0000256" key="1">
    <source>
        <dbReference type="ARBA" id="ARBA00022441"/>
    </source>
</evidence>
<dbReference type="PROSITE" id="PS50097">
    <property type="entry name" value="BTB"/>
    <property type="match status" value="1"/>
</dbReference>
<gene>
    <name evidence="5" type="primary">KLHL4</name>
    <name evidence="5" type="ORF">P7K49_038740</name>
</gene>
<dbReference type="Proteomes" id="UP001266305">
    <property type="component" value="Unassembled WGS sequence"/>
</dbReference>
<dbReference type="SUPFAM" id="SSF54695">
    <property type="entry name" value="POZ domain"/>
    <property type="match status" value="2"/>
</dbReference>
<feature type="domain" description="BTB" evidence="4">
    <location>
        <begin position="65"/>
        <end position="134"/>
    </location>
</feature>